<feature type="compositionally biased region" description="Basic and acidic residues" evidence="1">
    <location>
        <begin position="86"/>
        <end position="104"/>
    </location>
</feature>
<accession>A0AAV3Z5C9</accession>
<comment type="caution">
    <text evidence="3">The sequence shown here is derived from an EMBL/GenBank/DDBJ whole genome shotgun (WGS) entry which is preliminary data.</text>
</comment>
<feature type="compositionally biased region" description="Basic residues" evidence="1">
    <location>
        <begin position="73"/>
        <end position="85"/>
    </location>
</feature>
<feature type="transmembrane region" description="Helical" evidence="2">
    <location>
        <begin position="6"/>
        <end position="25"/>
    </location>
</feature>
<keyword evidence="2" id="KW-0812">Transmembrane</keyword>
<dbReference type="AlphaFoldDB" id="A0AAV3Z5C9"/>
<sequence>MNVPGSFSDIIVIQQFSGFIFWVVYRRQRSSGQGKKFGFCVYCITSPQNSDGPPSGLGADGGIGSRGVEEKNRKWRRNKVRKRRVGDREECQERKKNLEGKDEERRNKIASLPLSISGLLSTT</sequence>
<reference evidence="3 4" key="1">
    <citation type="journal article" date="2021" name="Elife">
        <title>Chloroplast acquisition without the gene transfer in kleptoplastic sea slugs, Plakobranchus ocellatus.</title>
        <authorList>
            <person name="Maeda T."/>
            <person name="Takahashi S."/>
            <person name="Yoshida T."/>
            <person name="Shimamura S."/>
            <person name="Takaki Y."/>
            <person name="Nagai Y."/>
            <person name="Toyoda A."/>
            <person name="Suzuki Y."/>
            <person name="Arimoto A."/>
            <person name="Ishii H."/>
            <person name="Satoh N."/>
            <person name="Nishiyama T."/>
            <person name="Hasebe M."/>
            <person name="Maruyama T."/>
            <person name="Minagawa J."/>
            <person name="Obokata J."/>
            <person name="Shigenobu S."/>
        </authorList>
    </citation>
    <scope>NUCLEOTIDE SEQUENCE [LARGE SCALE GENOMIC DNA]</scope>
</reference>
<evidence type="ECO:0000256" key="2">
    <source>
        <dbReference type="SAM" id="Phobius"/>
    </source>
</evidence>
<name>A0AAV3Z5C9_9GAST</name>
<evidence type="ECO:0000313" key="4">
    <source>
        <dbReference type="Proteomes" id="UP000735302"/>
    </source>
</evidence>
<dbReference type="EMBL" id="BLXT01001947">
    <property type="protein sequence ID" value="GFN89751.1"/>
    <property type="molecule type" value="Genomic_DNA"/>
</dbReference>
<gene>
    <name evidence="3" type="ORF">PoB_001625700</name>
</gene>
<keyword evidence="2" id="KW-0472">Membrane</keyword>
<evidence type="ECO:0000256" key="1">
    <source>
        <dbReference type="SAM" id="MobiDB-lite"/>
    </source>
</evidence>
<keyword evidence="2" id="KW-1133">Transmembrane helix</keyword>
<dbReference type="Proteomes" id="UP000735302">
    <property type="component" value="Unassembled WGS sequence"/>
</dbReference>
<protein>
    <submittedName>
        <fullName evidence="3">Uncharacterized protein</fullName>
    </submittedName>
</protein>
<evidence type="ECO:0000313" key="3">
    <source>
        <dbReference type="EMBL" id="GFN89751.1"/>
    </source>
</evidence>
<proteinExistence type="predicted"/>
<organism evidence="3 4">
    <name type="scientific">Plakobranchus ocellatus</name>
    <dbReference type="NCBI Taxonomy" id="259542"/>
    <lineage>
        <taxon>Eukaryota</taxon>
        <taxon>Metazoa</taxon>
        <taxon>Spiralia</taxon>
        <taxon>Lophotrochozoa</taxon>
        <taxon>Mollusca</taxon>
        <taxon>Gastropoda</taxon>
        <taxon>Heterobranchia</taxon>
        <taxon>Euthyneura</taxon>
        <taxon>Panpulmonata</taxon>
        <taxon>Sacoglossa</taxon>
        <taxon>Placobranchoidea</taxon>
        <taxon>Plakobranchidae</taxon>
        <taxon>Plakobranchus</taxon>
    </lineage>
</organism>
<keyword evidence="4" id="KW-1185">Reference proteome</keyword>
<feature type="region of interest" description="Disordered" evidence="1">
    <location>
        <begin position="46"/>
        <end position="104"/>
    </location>
</feature>